<reference evidence="1 2" key="1">
    <citation type="submission" date="2016-02" db="EMBL/GenBank/DDBJ databases">
        <title>Genome analysis of coral dinoflagellate symbionts highlights evolutionary adaptations to a symbiotic lifestyle.</title>
        <authorList>
            <person name="Aranda M."/>
            <person name="Li Y."/>
            <person name="Liew Y.J."/>
            <person name="Baumgarten S."/>
            <person name="Simakov O."/>
            <person name="Wilson M."/>
            <person name="Piel J."/>
            <person name="Ashoor H."/>
            <person name="Bougouffa S."/>
            <person name="Bajic V.B."/>
            <person name="Ryu T."/>
            <person name="Ravasi T."/>
            <person name="Bayer T."/>
            <person name="Micklem G."/>
            <person name="Kim H."/>
            <person name="Bhak J."/>
            <person name="Lajeunesse T.C."/>
            <person name="Voolstra C.R."/>
        </authorList>
    </citation>
    <scope>NUCLEOTIDE SEQUENCE [LARGE SCALE GENOMIC DNA]</scope>
    <source>
        <strain evidence="1 2">CCMP2467</strain>
    </source>
</reference>
<dbReference type="AlphaFoldDB" id="A0A1Q9BYD2"/>
<gene>
    <name evidence="1" type="ORF">AK812_SmicGene44471</name>
</gene>
<dbReference type="Gene3D" id="1.10.150.50">
    <property type="entry name" value="Transcription Factor, Ets-1"/>
    <property type="match status" value="1"/>
</dbReference>
<comment type="caution">
    <text evidence="1">The sequence shown here is derived from an EMBL/GenBank/DDBJ whole genome shotgun (WGS) entry which is preliminary data.</text>
</comment>
<organism evidence="1 2">
    <name type="scientific">Symbiodinium microadriaticum</name>
    <name type="common">Dinoflagellate</name>
    <name type="synonym">Zooxanthella microadriatica</name>
    <dbReference type="NCBI Taxonomy" id="2951"/>
    <lineage>
        <taxon>Eukaryota</taxon>
        <taxon>Sar</taxon>
        <taxon>Alveolata</taxon>
        <taxon>Dinophyceae</taxon>
        <taxon>Suessiales</taxon>
        <taxon>Symbiodiniaceae</taxon>
        <taxon>Symbiodinium</taxon>
    </lineage>
</organism>
<dbReference type="Proteomes" id="UP000186817">
    <property type="component" value="Unassembled WGS sequence"/>
</dbReference>
<keyword evidence="2" id="KW-1185">Reference proteome</keyword>
<sequence length="863" mass="95763">MSMALGCEVKCWPKAAETNVKWYSMWLQWQGVFEQLQASNADGAGSAWSGGHPRSVPPGIWACPVLVGRRAANKADGPWAVVRPKIKEAASTKDAEDPKVEDWLRKTASEIENFSVEQVGSWVEAALEERNYADEVQTTTKILKDQKVKGTALLDLTYDRLVNQPYNIAAGPASQLAKRIAALAAPAAAASGFQANTVQSVIEEKDLAQLSEVSVPSATVRKGQALAGIEECIKACMSLVQKYIKESDETGLNRVPPTCAARCARGGKTTFLQKLGEALAGAGYFPIFTSFNGESPVKRRENEPADQWLYRTIAYALLPSDSSLRQDLAREFGKVTCEKSTLVTYFNSKEKVVLLVDELNQLLLKSDDEAEKNAEQRASRFMKDVFLGVRGRYMVFTSHIQSTGLDLTQYMEGTSSRGLAVTGLPRVACLEHLQHMSRDFSGLTHMRAAYYSRVPALIWTSHHSPDLLRQKFAQIHEDPNSHLSAFLAELFTGTRMADMKAFQQLTDGSIRAEKTVWIPCFMSHFLFQCQRDWPACAVLSEWLHGMRDAEAQDGKAWEKIIAVAFGLRYIWSRIGGEHHRWLHGHGEASIECLDAKPTATSVDEAVRMLPQPQKYPTLQLVLPKHSKFKAIDLFAVRREKGVKAKLVMVAQQKEGSSRKRTNPPPKKAEHAYWMRGSSTLTGKATGTWYQPSQSEMDEFLGPSLAAAAPATWTLLLMPLSLVSLARLAIYEIDVVMPPKDYIAQVLETFPSPSSKQRRQRGLRLDLGPAGCDSMESRKIIKSSEVSCGRLGAQAAHTQNREQGGGLNLRITLCLKRVDADKDDDDDYEAKDLFQQSDQGVPMQNFLSTETFACSTRSSDRPEF</sequence>
<evidence type="ECO:0000313" key="2">
    <source>
        <dbReference type="Proteomes" id="UP000186817"/>
    </source>
</evidence>
<dbReference type="OMA" id="GEASIEC"/>
<protein>
    <submittedName>
        <fullName evidence="1">Uncharacterized protein</fullName>
    </submittedName>
</protein>
<evidence type="ECO:0000313" key="1">
    <source>
        <dbReference type="EMBL" id="OLP75692.1"/>
    </source>
</evidence>
<dbReference type="OrthoDB" id="421350at2759"/>
<dbReference type="EMBL" id="LSRX01002327">
    <property type="protein sequence ID" value="OLP75692.1"/>
    <property type="molecule type" value="Genomic_DNA"/>
</dbReference>
<dbReference type="InterPro" id="IPR013761">
    <property type="entry name" value="SAM/pointed_sf"/>
</dbReference>
<proteinExistence type="predicted"/>
<name>A0A1Q9BYD2_SYMMI</name>
<accession>A0A1Q9BYD2</accession>